<dbReference type="Pfam" id="PF14345">
    <property type="entry name" value="GDYXXLXY"/>
    <property type="match status" value="1"/>
</dbReference>
<feature type="transmembrane region" description="Helical" evidence="1">
    <location>
        <begin position="7"/>
        <end position="26"/>
    </location>
</feature>
<reference evidence="2 3" key="1">
    <citation type="submission" date="2024-05" db="EMBL/GenBank/DDBJ databases">
        <authorList>
            <person name="Jiang F."/>
        </authorList>
    </citation>
    <scope>NUCLEOTIDE SEQUENCE [LARGE SCALE GENOMIC DNA]</scope>
    <source>
        <strain evidence="2 3">LZ166</strain>
    </source>
</reference>
<evidence type="ECO:0000256" key="1">
    <source>
        <dbReference type="SAM" id="Phobius"/>
    </source>
</evidence>
<evidence type="ECO:0000313" key="2">
    <source>
        <dbReference type="EMBL" id="MEX0407814.1"/>
    </source>
</evidence>
<keyword evidence="1" id="KW-1133">Transmembrane helix</keyword>
<dbReference type="RefSeq" id="WP_367955679.1">
    <property type="nucleotide sequence ID" value="NZ_JBDPGJ010000004.1"/>
</dbReference>
<keyword evidence="3" id="KW-1185">Reference proteome</keyword>
<proteinExistence type="predicted"/>
<comment type="caution">
    <text evidence="2">The sequence shown here is derived from an EMBL/GenBank/DDBJ whole genome shotgun (WGS) entry which is preliminary data.</text>
</comment>
<evidence type="ECO:0000313" key="3">
    <source>
        <dbReference type="Proteomes" id="UP001556692"/>
    </source>
</evidence>
<gene>
    <name evidence="2" type="ORF">ABGN05_19310</name>
</gene>
<organism evidence="2 3">
    <name type="scientific">Aquibium pacificus</name>
    <dbReference type="NCBI Taxonomy" id="3153579"/>
    <lineage>
        <taxon>Bacteria</taxon>
        <taxon>Pseudomonadati</taxon>
        <taxon>Pseudomonadota</taxon>
        <taxon>Alphaproteobacteria</taxon>
        <taxon>Hyphomicrobiales</taxon>
        <taxon>Phyllobacteriaceae</taxon>
        <taxon>Aquibium</taxon>
    </lineage>
</organism>
<dbReference type="EMBL" id="JBDPGJ010000004">
    <property type="protein sequence ID" value="MEX0407814.1"/>
    <property type="molecule type" value="Genomic_DNA"/>
</dbReference>
<keyword evidence="1" id="KW-0472">Membrane</keyword>
<accession>A0ABV3SPE4</accession>
<keyword evidence="1" id="KW-0812">Transmembrane</keyword>
<sequence>MKRSTQLIGGALVVSALQIGFLYSIIQGRAAILRDGAEVMLKVEPVDPRDLLRGDYVRLGYEISSIPRTLFDPPLADADATGGTPVLVRLAPGDDGLWHPVGARLTDTEPSAMPESQVEIAGTVDTAFAAIDQVRLSYGIERFYLPEGEGREIERDMRERPFMILAAVGEDGTAQIKAFFDGKTQLYEEPLY</sequence>
<name>A0ABV3SPE4_9HYPH</name>
<dbReference type="InterPro" id="IPR025833">
    <property type="entry name" value="GDYXXLXY"/>
</dbReference>
<protein>
    <submittedName>
        <fullName evidence="2">GDYXXLXY domain-containing protein</fullName>
    </submittedName>
</protein>
<dbReference type="Proteomes" id="UP001556692">
    <property type="component" value="Unassembled WGS sequence"/>
</dbReference>